<proteinExistence type="inferred from homology"/>
<dbReference type="Proteomes" id="UP000070633">
    <property type="component" value="Unassembled WGS sequence"/>
</dbReference>
<dbReference type="NCBIfam" id="NF003196">
    <property type="entry name" value="PRK04168.1"/>
    <property type="match status" value="1"/>
</dbReference>
<reference evidence="2 3" key="1">
    <citation type="journal article" date="2016" name="Sci. Rep.">
        <title>Metabolic traits of an uncultured archaeal lineage -MSBL1- from brine pools of the Red Sea.</title>
        <authorList>
            <person name="Mwirichia R."/>
            <person name="Alam I."/>
            <person name="Rashid M."/>
            <person name="Vinu M."/>
            <person name="Ba-Alawi W."/>
            <person name="Anthony Kamau A."/>
            <person name="Kamanda Ngugi D."/>
            <person name="Goker M."/>
            <person name="Klenk H.P."/>
            <person name="Bajic V."/>
            <person name="Stingl U."/>
        </authorList>
    </citation>
    <scope>NUCLEOTIDE SEQUENCE [LARGE SCALE GENOMIC DNA]</scope>
    <source>
        <strain evidence="2">SCGC-AAA382M17</strain>
    </source>
</reference>
<comment type="similarity">
    <text evidence="1">Belongs to the bacterial solute-binding protein 1 family. WtpA subfamily.</text>
</comment>
<dbReference type="NCBIfam" id="TIGR03730">
    <property type="entry name" value="tungstate_WtpA"/>
    <property type="match status" value="1"/>
</dbReference>
<keyword evidence="3" id="KW-1185">Reference proteome</keyword>
<sequence length="328" mass="37276">MVTVFGGLSIYYLMRGETDSLRVFHAGSLARPFGQLEQRFENHYEYDVQRESHGSVEAVKQVTELNKPGDVIGVADYSLIPKMMVPDYAEWYVCFARNEMVLSYTDDSDYSDEINENNWYEILSRSDVRFGFSNPNLDPCGYRSPMVIQFAENYYDNSNIFDTLIEANSEIRSNRENGKYLIEVPKTGEIKPDSEKIKIAPKEIDLITDLKNGSSLDYAFEYRSVAVQQGLKKLELPDWINLSNTEHENFYSTVRIKSGGDWHVGKPIVYGVTVSKNSQNLAGGVSFVKFLLGEEGRRIFRDCGQQPIVPPIVVGGDNLPKELRDLVN</sequence>
<gene>
    <name evidence="2" type="ORF">AKJ55_01075</name>
</gene>
<evidence type="ECO:0000256" key="1">
    <source>
        <dbReference type="ARBA" id="ARBA00009438"/>
    </source>
</evidence>
<protein>
    <recommendedName>
        <fullName evidence="4">Tungstate ABC transporter substrate-binding protein WtpA</fullName>
    </recommendedName>
</protein>
<accession>A0ABR5TJL2</accession>
<evidence type="ECO:0008006" key="4">
    <source>
        <dbReference type="Google" id="ProtNLM"/>
    </source>
</evidence>
<dbReference type="SUPFAM" id="SSF53850">
    <property type="entry name" value="Periplasmic binding protein-like II"/>
    <property type="match status" value="1"/>
</dbReference>
<dbReference type="Pfam" id="PF13531">
    <property type="entry name" value="SBP_bac_11"/>
    <property type="match status" value="1"/>
</dbReference>
<dbReference type="InterPro" id="IPR050682">
    <property type="entry name" value="ModA/WtpA"/>
</dbReference>
<dbReference type="EMBL" id="LHYI01000020">
    <property type="protein sequence ID" value="KXB08396.1"/>
    <property type="molecule type" value="Genomic_DNA"/>
</dbReference>
<dbReference type="Gene3D" id="3.40.190.10">
    <property type="entry name" value="Periplasmic binding protein-like II"/>
    <property type="match status" value="2"/>
</dbReference>
<name>A0ABR5TJL2_9EURY</name>
<organism evidence="2 3">
    <name type="scientific">candidate division MSBL1 archaeon SCGC-AAA382M17</name>
    <dbReference type="NCBI Taxonomy" id="1698284"/>
    <lineage>
        <taxon>Archaea</taxon>
        <taxon>Methanobacteriati</taxon>
        <taxon>Methanobacteriota</taxon>
        <taxon>candidate division MSBL1</taxon>
    </lineage>
</organism>
<dbReference type="PANTHER" id="PTHR30632">
    <property type="entry name" value="MOLYBDATE-BINDING PERIPLASMIC PROTEIN"/>
    <property type="match status" value="1"/>
</dbReference>
<dbReference type="InterPro" id="IPR022498">
    <property type="entry name" value="ABC_trnspt_W-bd_WtpA"/>
</dbReference>
<dbReference type="PANTHER" id="PTHR30632:SF16">
    <property type="entry name" value="MOLYBDATE_TUNGSTATE-BINDING PROTEIN WTPA"/>
    <property type="match status" value="1"/>
</dbReference>
<evidence type="ECO:0000313" key="3">
    <source>
        <dbReference type="Proteomes" id="UP000070633"/>
    </source>
</evidence>
<evidence type="ECO:0000313" key="2">
    <source>
        <dbReference type="EMBL" id="KXB08396.1"/>
    </source>
</evidence>
<comment type="caution">
    <text evidence="2">The sequence shown here is derived from an EMBL/GenBank/DDBJ whole genome shotgun (WGS) entry which is preliminary data.</text>
</comment>
<dbReference type="CDD" id="cd13540">
    <property type="entry name" value="PBP2_ModA_WtpA"/>
    <property type="match status" value="1"/>
</dbReference>